<accession>A0ABV0GDZ2</accession>
<comment type="caution">
    <text evidence="2">The sequence shown here is derived from an EMBL/GenBank/DDBJ whole genome shotgun (WGS) entry which is preliminary data.</text>
</comment>
<proteinExistence type="predicted"/>
<feature type="compositionally biased region" description="Basic and acidic residues" evidence="1">
    <location>
        <begin position="118"/>
        <end position="128"/>
    </location>
</feature>
<organism evidence="2 3">
    <name type="scientific">Roseateles flavus</name>
    <dbReference type="NCBI Taxonomy" id="3149041"/>
    <lineage>
        <taxon>Bacteria</taxon>
        <taxon>Pseudomonadati</taxon>
        <taxon>Pseudomonadota</taxon>
        <taxon>Betaproteobacteria</taxon>
        <taxon>Burkholderiales</taxon>
        <taxon>Sphaerotilaceae</taxon>
        <taxon>Roseateles</taxon>
    </lineage>
</organism>
<evidence type="ECO:0000313" key="2">
    <source>
        <dbReference type="EMBL" id="MEO3713280.1"/>
    </source>
</evidence>
<gene>
    <name evidence="2" type="ORF">ABDJ40_10955</name>
</gene>
<sequence length="128" mass="13292">MLALALALQGAGRGLGIDGQGLLAQHWQPVLEGPLGPVQVRGRRAGDVDAAQPGMAQQVLGLIGNQQLRMPAAQGRPRLRVRVPGAQGMEAGMAVEPVQHSLAHDSQSDEANGVGFGHVEDSRKRAGV</sequence>
<feature type="region of interest" description="Disordered" evidence="1">
    <location>
        <begin position="99"/>
        <end position="128"/>
    </location>
</feature>
<evidence type="ECO:0000256" key="1">
    <source>
        <dbReference type="SAM" id="MobiDB-lite"/>
    </source>
</evidence>
<dbReference type="Proteomes" id="UP001462640">
    <property type="component" value="Unassembled WGS sequence"/>
</dbReference>
<dbReference type="EMBL" id="JBDPZC010000004">
    <property type="protein sequence ID" value="MEO3713280.1"/>
    <property type="molecule type" value="Genomic_DNA"/>
</dbReference>
<reference evidence="2 3" key="1">
    <citation type="submission" date="2024-05" db="EMBL/GenBank/DDBJ databases">
        <title>Roseateles sp. 2.12 16S ribosomal RNA gene Genome sequencing and assembly.</title>
        <authorList>
            <person name="Woo H."/>
        </authorList>
    </citation>
    <scope>NUCLEOTIDE SEQUENCE [LARGE SCALE GENOMIC DNA]</scope>
    <source>
        <strain evidence="2 3">2.12</strain>
    </source>
</reference>
<evidence type="ECO:0000313" key="3">
    <source>
        <dbReference type="Proteomes" id="UP001462640"/>
    </source>
</evidence>
<name>A0ABV0GDZ2_9BURK</name>
<protein>
    <submittedName>
        <fullName evidence="2">Uncharacterized protein</fullName>
    </submittedName>
</protein>
<keyword evidence="3" id="KW-1185">Reference proteome</keyword>